<proteinExistence type="predicted"/>
<comment type="caution">
    <text evidence="1">The sequence shown here is derived from an EMBL/GenBank/DDBJ whole genome shotgun (WGS) entry which is preliminary data.</text>
</comment>
<gene>
    <name evidence="1" type="ORF">JTE90_002814</name>
</gene>
<sequence length="118" mass="14331">MDEDYTIIENELIHQLAYLKRDLHMKKVKTLDRKLQGLKKMALQRKLRRSMTLQVEELEFTVSKIYSPQNAVKDNEIKFYLIYLLQLKDFFQREVQTKKEIIQQREDQYHVQIGSKVK</sequence>
<accession>A0AAV6U5G1</accession>
<evidence type="ECO:0000313" key="1">
    <source>
        <dbReference type="EMBL" id="KAG8179772.1"/>
    </source>
</evidence>
<organism evidence="1 2">
    <name type="scientific">Oedothorax gibbosus</name>
    <dbReference type="NCBI Taxonomy" id="931172"/>
    <lineage>
        <taxon>Eukaryota</taxon>
        <taxon>Metazoa</taxon>
        <taxon>Ecdysozoa</taxon>
        <taxon>Arthropoda</taxon>
        <taxon>Chelicerata</taxon>
        <taxon>Arachnida</taxon>
        <taxon>Araneae</taxon>
        <taxon>Araneomorphae</taxon>
        <taxon>Entelegynae</taxon>
        <taxon>Araneoidea</taxon>
        <taxon>Linyphiidae</taxon>
        <taxon>Erigoninae</taxon>
        <taxon>Oedothorax</taxon>
    </lineage>
</organism>
<dbReference type="EMBL" id="JAFNEN010000603">
    <property type="protein sequence ID" value="KAG8179772.1"/>
    <property type="molecule type" value="Genomic_DNA"/>
</dbReference>
<keyword evidence="2" id="KW-1185">Reference proteome</keyword>
<protein>
    <submittedName>
        <fullName evidence="1">Uncharacterized protein</fullName>
    </submittedName>
</protein>
<dbReference type="AlphaFoldDB" id="A0AAV6U5G1"/>
<reference evidence="1 2" key="1">
    <citation type="journal article" date="2022" name="Nat. Ecol. Evol.">
        <title>A masculinizing supergene underlies an exaggerated male reproductive morph in a spider.</title>
        <authorList>
            <person name="Hendrickx F."/>
            <person name="De Corte Z."/>
            <person name="Sonet G."/>
            <person name="Van Belleghem S.M."/>
            <person name="Kostlbacher S."/>
            <person name="Vangestel C."/>
        </authorList>
    </citation>
    <scope>NUCLEOTIDE SEQUENCE [LARGE SCALE GENOMIC DNA]</scope>
    <source>
        <strain evidence="1">W744_W776</strain>
    </source>
</reference>
<name>A0AAV6U5G1_9ARAC</name>
<evidence type="ECO:0000313" key="2">
    <source>
        <dbReference type="Proteomes" id="UP000827092"/>
    </source>
</evidence>
<dbReference type="Proteomes" id="UP000827092">
    <property type="component" value="Unassembled WGS sequence"/>
</dbReference>